<dbReference type="Proteomes" id="UP000054241">
    <property type="component" value="Unassembled WGS sequence"/>
</dbReference>
<dbReference type="RefSeq" id="WP_067002728.1">
    <property type="nucleotide sequence ID" value="NZ_BNDU01000006.1"/>
</dbReference>
<dbReference type="InterPro" id="IPR036890">
    <property type="entry name" value="HATPase_C_sf"/>
</dbReference>
<dbReference type="OrthoDB" id="3211521at2"/>
<comment type="caution">
    <text evidence="4">The sequence shown here is derived from an EMBL/GenBank/DDBJ whole genome shotgun (WGS) entry which is preliminary data.</text>
</comment>
<dbReference type="AlphaFoldDB" id="A0A101NJC4"/>
<feature type="compositionally biased region" description="Polar residues" evidence="2">
    <location>
        <begin position="137"/>
        <end position="147"/>
    </location>
</feature>
<organism evidence="4 5">
    <name type="scientific">Streptomyces cellostaticus</name>
    <dbReference type="NCBI Taxonomy" id="67285"/>
    <lineage>
        <taxon>Bacteria</taxon>
        <taxon>Bacillati</taxon>
        <taxon>Actinomycetota</taxon>
        <taxon>Actinomycetes</taxon>
        <taxon>Kitasatosporales</taxon>
        <taxon>Streptomycetaceae</taxon>
        <taxon>Streptomyces</taxon>
    </lineage>
</organism>
<dbReference type="Gene3D" id="3.30.565.10">
    <property type="entry name" value="Histidine kinase-like ATPase, C-terminal domain"/>
    <property type="match status" value="1"/>
</dbReference>
<dbReference type="PANTHER" id="PTHR35526">
    <property type="entry name" value="ANTI-SIGMA-F FACTOR RSBW-RELATED"/>
    <property type="match status" value="1"/>
</dbReference>
<evidence type="ECO:0000256" key="2">
    <source>
        <dbReference type="SAM" id="MobiDB-lite"/>
    </source>
</evidence>
<sequence>MTTPLELDLLATPKAVPELRHHLHDHDYDVRLCATELLTNVIDHLGEGTPVTVRVTTASDHGQTRIEVTDPDPSALPALRSAADTAESGRGLTLVDALAHRWGVTPEADRKTVWCELARPSKQPSSRRPPAARVICTSGQAGRTTAGPSDVTGQDGARTCPAVR</sequence>
<keyword evidence="1" id="KW-0808">Transferase</keyword>
<dbReference type="Pfam" id="PF13581">
    <property type="entry name" value="HATPase_c_2"/>
    <property type="match status" value="1"/>
</dbReference>
<keyword evidence="5" id="KW-1185">Reference proteome</keyword>
<reference evidence="4 5" key="1">
    <citation type="submission" date="2015-10" db="EMBL/GenBank/DDBJ databases">
        <title>Draft genome sequence of Streptomyces cellostaticus DSM 40189, type strain for the species Streptomyces cellostaticus.</title>
        <authorList>
            <person name="Ruckert C."/>
            <person name="Winkler A."/>
            <person name="Kalinowski J."/>
            <person name="Kampfer P."/>
            <person name="Glaeser S."/>
        </authorList>
    </citation>
    <scope>NUCLEOTIDE SEQUENCE [LARGE SCALE GENOMIC DNA]</scope>
    <source>
        <strain evidence="4 5">DSM 40189</strain>
    </source>
</reference>
<dbReference type="PANTHER" id="PTHR35526:SF3">
    <property type="entry name" value="ANTI-SIGMA-F FACTOR RSBW"/>
    <property type="match status" value="1"/>
</dbReference>
<dbReference type="SUPFAM" id="SSF55874">
    <property type="entry name" value="ATPase domain of HSP90 chaperone/DNA topoisomerase II/histidine kinase"/>
    <property type="match status" value="1"/>
</dbReference>
<name>A0A101NJC4_9ACTN</name>
<protein>
    <recommendedName>
        <fullName evidence="3">Histidine kinase/HSP90-like ATPase domain-containing protein</fullName>
    </recommendedName>
</protein>
<dbReference type="STRING" id="67285.AQI88_22925"/>
<keyword evidence="1" id="KW-0723">Serine/threonine-protein kinase</keyword>
<accession>A0A101NJC4</accession>
<dbReference type="EMBL" id="LMWL01000039">
    <property type="protein sequence ID" value="KUM94284.1"/>
    <property type="molecule type" value="Genomic_DNA"/>
</dbReference>
<feature type="domain" description="Histidine kinase/HSP90-like ATPase" evidence="3">
    <location>
        <begin position="28"/>
        <end position="113"/>
    </location>
</feature>
<evidence type="ECO:0000313" key="5">
    <source>
        <dbReference type="Proteomes" id="UP000054241"/>
    </source>
</evidence>
<gene>
    <name evidence="4" type="ORF">AQI88_22925</name>
</gene>
<dbReference type="InterPro" id="IPR003594">
    <property type="entry name" value="HATPase_dom"/>
</dbReference>
<feature type="region of interest" description="Disordered" evidence="2">
    <location>
        <begin position="137"/>
        <end position="164"/>
    </location>
</feature>
<keyword evidence="1" id="KW-0418">Kinase</keyword>
<dbReference type="GO" id="GO:0004674">
    <property type="term" value="F:protein serine/threonine kinase activity"/>
    <property type="evidence" value="ECO:0007669"/>
    <property type="project" value="UniProtKB-KW"/>
</dbReference>
<dbReference type="CDD" id="cd16936">
    <property type="entry name" value="HATPase_RsbW-like"/>
    <property type="match status" value="1"/>
</dbReference>
<evidence type="ECO:0000313" key="4">
    <source>
        <dbReference type="EMBL" id="KUM94284.1"/>
    </source>
</evidence>
<evidence type="ECO:0000256" key="1">
    <source>
        <dbReference type="ARBA" id="ARBA00022527"/>
    </source>
</evidence>
<evidence type="ECO:0000259" key="3">
    <source>
        <dbReference type="Pfam" id="PF13581"/>
    </source>
</evidence>
<proteinExistence type="predicted"/>
<dbReference type="InterPro" id="IPR050267">
    <property type="entry name" value="Anti-sigma-factor_SerPK"/>
</dbReference>